<keyword evidence="2" id="KW-0963">Cytoplasm</keyword>
<feature type="domain" description="DM10" evidence="7">
    <location>
        <begin position="11"/>
        <end position="116"/>
    </location>
</feature>
<accession>A0A1S3CV47</accession>
<protein>
    <submittedName>
        <fullName evidence="9">EF-hand domain-containing family member C2-like</fullName>
    </submittedName>
</protein>
<dbReference type="AlphaFoldDB" id="A0A1S3CV47"/>
<dbReference type="Pfam" id="PF06565">
    <property type="entry name" value="DM10_dom"/>
    <property type="match status" value="1"/>
</dbReference>
<dbReference type="GeneID" id="103505836"/>
<evidence type="ECO:0000259" key="7">
    <source>
        <dbReference type="PROSITE" id="PS51336"/>
    </source>
</evidence>
<dbReference type="KEGG" id="dci:103505836"/>
<evidence type="ECO:0000256" key="6">
    <source>
        <dbReference type="SAM" id="MobiDB-lite"/>
    </source>
</evidence>
<evidence type="ECO:0000256" key="3">
    <source>
        <dbReference type="ARBA" id="ARBA00022737"/>
    </source>
</evidence>
<proteinExistence type="predicted"/>
<dbReference type="PaxDb" id="121845-A0A1S3CV47"/>
<evidence type="ECO:0000256" key="4">
    <source>
        <dbReference type="ARBA" id="ARBA00023212"/>
    </source>
</evidence>
<dbReference type="InterPro" id="IPR006602">
    <property type="entry name" value="DM10_dom"/>
</dbReference>
<dbReference type="GO" id="GO:0005874">
    <property type="term" value="C:microtubule"/>
    <property type="evidence" value="ECO:0007669"/>
    <property type="project" value="TreeGrafter"/>
</dbReference>
<gene>
    <name evidence="9" type="primary">LOC103505836</name>
</gene>
<evidence type="ECO:0000313" key="8">
    <source>
        <dbReference type="Proteomes" id="UP000079169"/>
    </source>
</evidence>
<dbReference type="Gene3D" id="2.30.29.170">
    <property type="match status" value="1"/>
</dbReference>
<comment type="subcellular location">
    <subcellularLocation>
        <location evidence="1">Cytoplasm</location>
        <location evidence="1">Cytoskeleton</location>
        <location evidence="1">Cilium axoneme</location>
    </subcellularLocation>
</comment>
<evidence type="ECO:0000256" key="5">
    <source>
        <dbReference type="ARBA" id="ARBA00023273"/>
    </source>
</evidence>
<feature type="region of interest" description="Disordered" evidence="6">
    <location>
        <begin position="130"/>
        <end position="151"/>
    </location>
</feature>
<evidence type="ECO:0000256" key="2">
    <source>
        <dbReference type="ARBA" id="ARBA00022490"/>
    </source>
</evidence>
<dbReference type="PANTHER" id="PTHR12086:SF11">
    <property type="entry name" value="EF-HAND DOMAIN-CONTAINING FAMILY MEMBER C2"/>
    <property type="match status" value="1"/>
</dbReference>
<dbReference type="GO" id="GO:0010975">
    <property type="term" value="P:regulation of neuron projection development"/>
    <property type="evidence" value="ECO:0007669"/>
    <property type="project" value="TreeGrafter"/>
</dbReference>
<dbReference type="FunFam" id="2.30.29.170:FF:000004">
    <property type="entry name" value="EF-hand domain containing 2"/>
    <property type="match status" value="1"/>
</dbReference>
<name>A0A1S3CV47_DIACI</name>
<keyword evidence="5" id="KW-0966">Cell projection</keyword>
<dbReference type="PANTHER" id="PTHR12086">
    <property type="entry name" value="EF-HAND DOMAIN C-TERMINAL CONTAINING PROTEIN"/>
    <property type="match status" value="1"/>
</dbReference>
<dbReference type="RefSeq" id="XP_008468421.1">
    <property type="nucleotide sequence ID" value="XM_008470199.1"/>
</dbReference>
<evidence type="ECO:0000313" key="9">
    <source>
        <dbReference type="RefSeq" id="XP_008468421.1"/>
    </source>
</evidence>
<feature type="compositionally biased region" description="Basic and acidic residues" evidence="6">
    <location>
        <begin position="140"/>
        <end position="151"/>
    </location>
</feature>
<dbReference type="PROSITE" id="PS51336">
    <property type="entry name" value="DM10"/>
    <property type="match status" value="1"/>
</dbReference>
<keyword evidence="4" id="KW-0206">Cytoskeleton</keyword>
<evidence type="ECO:0000256" key="1">
    <source>
        <dbReference type="ARBA" id="ARBA00004430"/>
    </source>
</evidence>
<sequence>MRTPIDVVLFTFNILTFDAYFKDLIHSVQGYDHVVRKVKILFYLEDSTIKVVEPKVDNSGIAQGCLIGRQRIKIPESGAFYDVIDFNIGENIVLFGRNFHITNCDTFTRNFLRRLGVRVAEPLSMPSDPYLELRNGTMKSKSDRDPSPRDDKFKKFIEYDKKILRFKGYWDENERQSVL</sequence>
<organism evidence="8 9">
    <name type="scientific">Diaphorina citri</name>
    <name type="common">Asian citrus psyllid</name>
    <dbReference type="NCBI Taxonomy" id="121845"/>
    <lineage>
        <taxon>Eukaryota</taxon>
        <taxon>Metazoa</taxon>
        <taxon>Ecdysozoa</taxon>
        <taxon>Arthropoda</taxon>
        <taxon>Hexapoda</taxon>
        <taxon>Insecta</taxon>
        <taxon>Pterygota</taxon>
        <taxon>Neoptera</taxon>
        <taxon>Paraneoptera</taxon>
        <taxon>Hemiptera</taxon>
        <taxon>Sternorrhyncha</taxon>
        <taxon>Psylloidea</taxon>
        <taxon>Psyllidae</taxon>
        <taxon>Diaphorininae</taxon>
        <taxon>Diaphorina</taxon>
    </lineage>
</organism>
<keyword evidence="8" id="KW-1185">Reference proteome</keyword>
<dbReference type="STRING" id="121845.A0A1S3CV47"/>
<keyword evidence="3" id="KW-0677">Repeat</keyword>
<dbReference type="SMART" id="SM00676">
    <property type="entry name" value="DM10"/>
    <property type="match status" value="1"/>
</dbReference>
<reference evidence="9" key="1">
    <citation type="submission" date="2025-08" db="UniProtKB">
        <authorList>
            <consortium name="RefSeq"/>
        </authorList>
    </citation>
    <scope>IDENTIFICATION</scope>
</reference>
<dbReference type="GO" id="GO:0005930">
    <property type="term" value="C:axoneme"/>
    <property type="evidence" value="ECO:0007669"/>
    <property type="project" value="UniProtKB-SubCell"/>
</dbReference>
<dbReference type="InterPro" id="IPR040193">
    <property type="entry name" value="EFHC1/EFHC2/EFHB"/>
</dbReference>
<dbReference type="Proteomes" id="UP000079169">
    <property type="component" value="Unplaced"/>
</dbReference>